<dbReference type="OrthoDB" id="6432507at2759"/>
<dbReference type="InterPro" id="IPR053134">
    <property type="entry name" value="RNA-dir_DNA_polymerase"/>
</dbReference>
<evidence type="ECO:0000313" key="3">
    <source>
        <dbReference type="EMBL" id="GFU09946.1"/>
    </source>
</evidence>
<gene>
    <name evidence="2" type="primary">TY3B-G_500</name>
    <name evidence="3" type="ORF">NPIL_402841</name>
    <name evidence="2" type="ORF">NPIL_498701</name>
</gene>
<dbReference type="InterPro" id="IPR043128">
    <property type="entry name" value="Rev_trsase/Diguanyl_cyclase"/>
</dbReference>
<feature type="domain" description="Reverse transcriptase" evidence="1">
    <location>
        <begin position="84"/>
        <end position="144"/>
    </location>
</feature>
<reference evidence="2" key="1">
    <citation type="submission" date="2020-08" db="EMBL/GenBank/DDBJ databases">
        <title>Multicomponent nature underlies the extraordinary mechanical properties of spider dragline silk.</title>
        <authorList>
            <person name="Kono N."/>
            <person name="Nakamura H."/>
            <person name="Mori M."/>
            <person name="Yoshida Y."/>
            <person name="Ohtoshi R."/>
            <person name="Malay A.D."/>
            <person name="Moran D.A.P."/>
            <person name="Tomita M."/>
            <person name="Numata K."/>
            <person name="Arakawa K."/>
        </authorList>
    </citation>
    <scope>NUCLEOTIDE SEQUENCE</scope>
</reference>
<comment type="caution">
    <text evidence="2">The sequence shown here is derived from an EMBL/GenBank/DDBJ whole genome shotgun (WGS) entry which is preliminary data.</text>
</comment>
<dbReference type="PANTHER" id="PTHR24559:SF444">
    <property type="entry name" value="REVERSE TRANSCRIPTASE DOMAIN-CONTAINING PROTEIN"/>
    <property type="match status" value="1"/>
</dbReference>
<dbReference type="SUPFAM" id="SSF56672">
    <property type="entry name" value="DNA/RNA polymerases"/>
    <property type="match status" value="1"/>
</dbReference>
<evidence type="ECO:0000313" key="2">
    <source>
        <dbReference type="EMBL" id="GFT79760.1"/>
    </source>
</evidence>
<dbReference type="PANTHER" id="PTHR24559">
    <property type="entry name" value="TRANSPOSON TY3-I GAG-POL POLYPROTEIN"/>
    <property type="match status" value="1"/>
</dbReference>
<organism evidence="2 4">
    <name type="scientific">Nephila pilipes</name>
    <name type="common">Giant wood spider</name>
    <name type="synonym">Nephila maculata</name>
    <dbReference type="NCBI Taxonomy" id="299642"/>
    <lineage>
        <taxon>Eukaryota</taxon>
        <taxon>Metazoa</taxon>
        <taxon>Ecdysozoa</taxon>
        <taxon>Arthropoda</taxon>
        <taxon>Chelicerata</taxon>
        <taxon>Arachnida</taxon>
        <taxon>Araneae</taxon>
        <taxon>Araneomorphae</taxon>
        <taxon>Entelegynae</taxon>
        <taxon>Araneoidea</taxon>
        <taxon>Nephilidae</taxon>
        <taxon>Nephila</taxon>
    </lineage>
</organism>
<dbReference type="AlphaFoldDB" id="A0A8X6PMY4"/>
<dbReference type="Proteomes" id="UP000887013">
    <property type="component" value="Unassembled WGS sequence"/>
</dbReference>
<dbReference type="Pfam" id="PF00078">
    <property type="entry name" value="RVT_1"/>
    <property type="match status" value="1"/>
</dbReference>
<accession>A0A8X6PMY4</accession>
<name>A0A8X6PMY4_NEPPI</name>
<dbReference type="EMBL" id="BMAW01118435">
    <property type="protein sequence ID" value="GFT79760.1"/>
    <property type="molecule type" value="Genomic_DNA"/>
</dbReference>
<dbReference type="Gene3D" id="3.10.10.10">
    <property type="entry name" value="HIV Type 1 Reverse Transcriptase, subunit A, domain 1"/>
    <property type="match status" value="2"/>
</dbReference>
<dbReference type="InterPro" id="IPR043502">
    <property type="entry name" value="DNA/RNA_pol_sf"/>
</dbReference>
<sequence length="144" mass="16561">MHHIDTFGPPVFAKTRRLALDHLKIQHMLDLGHMHPSNSNYAAPLHLVSKKGSDNWHLVGDYRVLNSQTKRDLSHSKLFDSTWRQFGLCNASSTFQRFIDEATRGLDGVYTFIDDILIASQSYEKHIEHLRALFSRLDPYGLTI</sequence>
<dbReference type="Gene3D" id="3.30.70.270">
    <property type="match status" value="1"/>
</dbReference>
<dbReference type="EMBL" id="BMAW01028954">
    <property type="protein sequence ID" value="GFU09946.1"/>
    <property type="molecule type" value="Genomic_DNA"/>
</dbReference>
<keyword evidence="4" id="KW-1185">Reference proteome</keyword>
<proteinExistence type="predicted"/>
<protein>
    <submittedName>
        <fullName evidence="2">Transposon Ty3-G Gag-Pol polyprotein</fullName>
    </submittedName>
</protein>
<dbReference type="InterPro" id="IPR000477">
    <property type="entry name" value="RT_dom"/>
</dbReference>
<evidence type="ECO:0000313" key="4">
    <source>
        <dbReference type="Proteomes" id="UP000887013"/>
    </source>
</evidence>
<evidence type="ECO:0000259" key="1">
    <source>
        <dbReference type="Pfam" id="PF00078"/>
    </source>
</evidence>
<dbReference type="GO" id="GO:0071897">
    <property type="term" value="P:DNA biosynthetic process"/>
    <property type="evidence" value="ECO:0007669"/>
    <property type="project" value="UniProtKB-ARBA"/>
</dbReference>